<evidence type="ECO:0000313" key="2">
    <source>
        <dbReference type="Proteomes" id="UP000321945"/>
    </source>
</evidence>
<dbReference type="EMBL" id="VORU01000003">
    <property type="protein sequence ID" value="TXD69805.1"/>
    <property type="molecule type" value="Genomic_DNA"/>
</dbReference>
<dbReference type="RefSeq" id="WP_146743127.1">
    <property type="nucleotide sequence ID" value="NZ_CBCRZQ010000002.1"/>
</dbReference>
<dbReference type="Proteomes" id="UP000321945">
    <property type="component" value="Unassembled WGS sequence"/>
</dbReference>
<dbReference type="AlphaFoldDB" id="A0A5C6YS11"/>
<reference evidence="1 2" key="1">
    <citation type="submission" date="2019-08" db="EMBL/GenBank/DDBJ databases">
        <title>Genome of Aequorivita lipolytica Y10-2 (type strain).</title>
        <authorList>
            <person name="Bowman J.P."/>
        </authorList>
    </citation>
    <scope>NUCLEOTIDE SEQUENCE [LARGE SCALE GENOMIC DNA]</scope>
    <source>
        <strain evidence="1 2">Y10-2</strain>
    </source>
</reference>
<proteinExistence type="predicted"/>
<comment type="caution">
    <text evidence="1">The sequence shown here is derived from an EMBL/GenBank/DDBJ whole genome shotgun (WGS) entry which is preliminary data.</text>
</comment>
<accession>A0A5C6YS11</accession>
<protein>
    <recommendedName>
        <fullName evidence="3">C1q domain-containing protein</fullName>
    </recommendedName>
</protein>
<organism evidence="1 2">
    <name type="scientific">Aequorivita lipolytica</name>
    <dbReference type="NCBI Taxonomy" id="153267"/>
    <lineage>
        <taxon>Bacteria</taxon>
        <taxon>Pseudomonadati</taxon>
        <taxon>Bacteroidota</taxon>
        <taxon>Flavobacteriia</taxon>
        <taxon>Flavobacteriales</taxon>
        <taxon>Flavobacteriaceae</taxon>
        <taxon>Aequorivita</taxon>
    </lineage>
</organism>
<dbReference type="OrthoDB" id="1145223at2"/>
<evidence type="ECO:0008006" key="3">
    <source>
        <dbReference type="Google" id="ProtNLM"/>
    </source>
</evidence>
<evidence type="ECO:0000313" key="1">
    <source>
        <dbReference type="EMBL" id="TXD69805.1"/>
    </source>
</evidence>
<keyword evidence="2" id="KW-1185">Reference proteome</keyword>
<sequence length="246" mass="26892">MIFPPQLVQRLLFFILIFSFFIKAHSQVAIGTTNPDDGSAFEIESTTAAFVPPRMTTAQMLAIPTPLKGATIFNTSTDTIFVFNGTAWKNQLRATVSTLTLYRDFSGSETINGNSTFNNFTIGAVANEIKSIDTDIFEVLGDGKIKVKVDGVYQFSAGLNVRNFNGTASGSARKFIIAIFKNNIRYGYFSRGFAFIPSASEYWGTSGVFQAAFSANDVIDVQYYLDNSSAGTLSVDYMNIGVILVQ</sequence>
<name>A0A5C6YS11_9FLAO</name>
<gene>
    <name evidence="1" type="ORF">ESV24_05025</name>
</gene>